<dbReference type="InterPro" id="IPR023365">
    <property type="entry name" value="Sortase_dom-sf"/>
</dbReference>
<dbReference type="CDD" id="cd05827">
    <property type="entry name" value="Sortase_C"/>
    <property type="match status" value="1"/>
</dbReference>
<dbReference type="InterPro" id="IPR005754">
    <property type="entry name" value="Sortase"/>
</dbReference>
<feature type="active site" description="Acyl-thioester intermediate" evidence="2">
    <location>
        <position position="209"/>
    </location>
</feature>
<keyword evidence="3" id="KW-0812">Transmembrane</keyword>
<dbReference type="EMBL" id="WJQT01000012">
    <property type="protein sequence ID" value="MRJ47700.1"/>
    <property type="molecule type" value="Genomic_DNA"/>
</dbReference>
<keyword evidence="3" id="KW-1133">Transmembrane helix</keyword>
<feature type="transmembrane region" description="Helical" evidence="3">
    <location>
        <begin position="245"/>
        <end position="269"/>
    </location>
</feature>
<sequence length="281" mass="31476">MKVRKSNIIVFLLLIISASLLLYPTVSNLWNSMHQTSAVGSYITKTEDLSEEQNQQLYQQAQEYNKKLVGQNLDRFIIDKDKEEEYDQLLQLEGTEIMSIVDIPKINLRLPIYHGTDEAVLQIAIGHIFGTSLPVGGEGTHTVISGHTGLTSSKLFTDIEKLEKGDVFTITTLGHEMTYQVDKITVVLPTELNDLAIDPKEDFVTLQTCTPYGVNTHRLLVRGHRIESGSTERQISSDAVEVSPLISNAIGISIILSFVGILRLNVWIFDKLLCNKHSRKL</sequence>
<proteinExistence type="predicted"/>
<dbReference type="RefSeq" id="WP_153832763.1">
    <property type="nucleotide sequence ID" value="NZ_WJQT01000012.1"/>
</dbReference>
<dbReference type="Pfam" id="PF04203">
    <property type="entry name" value="Sortase"/>
    <property type="match status" value="1"/>
</dbReference>
<name>A0A844CEW2_9LACT</name>
<dbReference type="AlphaFoldDB" id="A0A844CEW2"/>
<evidence type="ECO:0000256" key="2">
    <source>
        <dbReference type="PIRSR" id="PIRSR605754-1"/>
    </source>
</evidence>
<dbReference type="InterPro" id="IPR042002">
    <property type="entry name" value="Sortase_C"/>
</dbReference>
<dbReference type="NCBIfam" id="TIGR01076">
    <property type="entry name" value="sortase_fam"/>
    <property type="match status" value="1"/>
</dbReference>
<dbReference type="SUPFAM" id="SSF63817">
    <property type="entry name" value="Sortase"/>
    <property type="match status" value="1"/>
</dbReference>
<dbReference type="Proteomes" id="UP000440066">
    <property type="component" value="Unassembled WGS sequence"/>
</dbReference>
<accession>A0A844CEW2</accession>
<evidence type="ECO:0000313" key="5">
    <source>
        <dbReference type="Proteomes" id="UP000440066"/>
    </source>
</evidence>
<dbReference type="Gene3D" id="2.40.260.10">
    <property type="entry name" value="Sortase"/>
    <property type="match status" value="1"/>
</dbReference>
<organism evidence="4 5">
    <name type="scientific">Fundicoccus ignavus</name>
    <dbReference type="NCBI Taxonomy" id="2664442"/>
    <lineage>
        <taxon>Bacteria</taxon>
        <taxon>Bacillati</taxon>
        <taxon>Bacillota</taxon>
        <taxon>Bacilli</taxon>
        <taxon>Lactobacillales</taxon>
        <taxon>Aerococcaceae</taxon>
        <taxon>Fundicoccus</taxon>
    </lineage>
</organism>
<feature type="active site" description="Proton donor/acceptor" evidence="2">
    <location>
        <position position="147"/>
    </location>
</feature>
<evidence type="ECO:0000313" key="4">
    <source>
        <dbReference type="EMBL" id="MRJ47700.1"/>
    </source>
</evidence>
<comment type="caution">
    <text evidence="4">The sequence shown here is derived from an EMBL/GenBank/DDBJ whole genome shotgun (WGS) entry which is preliminary data.</text>
</comment>
<keyword evidence="1" id="KW-0378">Hydrolase</keyword>
<gene>
    <name evidence="4" type="ORF">GF867_09000</name>
</gene>
<protein>
    <submittedName>
        <fullName evidence="4">Class C sortase</fullName>
    </submittedName>
</protein>
<evidence type="ECO:0000256" key="3">
    <source>
        <dbReference type="SAM" id="Phobius"/>
    </source>
</evidence>
<keyword evidence="3" id="KW-0472">Membrane</keyword>
<reference evidence="4 5" key="1">
    <citation type="submission" date="2019-11" db="EMBL/GenBank/DDBJ databases">
        <title>Characterisation of Fundicoccus ignavus gen. nov. sp. nov., a novel genus of the family Aerococcaceae from bulk tank milk.</title>
        <authorList>
            <person name="Siebert A."/>
            <person name="Huptas C."/>
            <person name="Wenning M."/>
            <person name="Scherer S."/>
            <person name="Doll E.V."/>
        </authorList>
    </citation>
    <scope>NUCLEOTIDE SEQUENCE [LARGE SCALE GENOMIC DNA]</scope>
    <source>
        <strain evidence="4 5">DSM 109652</strain>
    </source>
</reference>
<dbReference type="NCBIfam" id="NF033745">
    <property type="entry name" value="class_C_sortase"/>
    <property type="match status" value="1"/>
</dbReference>
<evidence type="ECO:0000256" key="1">
    <source>
        <dbReference type="ARBA" id="ARBA00022801"/>
    </source>
</evidence>
<dbReference type="GO" id="GO:0016787">
    <property type="term" value="F:hydrolase activity"/>
    <property type="evidence" value="ECO:0007669"/>
    <property type="project" value="UniProtKB-KW"/>
</dbReference>